<name>W7XF47_TETTS</name>
<dbReference type="PANTHER" id="PTHR24113">
    <property type="entry name" value="RAN GTPASE-ACTIVATING PROTEIN 1"/>
    <property type="match status" value="1"/>
</dbReference>
<dbReference type="SUPFAM" id="SSF52047">
    <property type="entry name" value="RNI-like"/>
    <property type="match status" value="1"/>
</dbReference>
<gene>
    <name evidence="4" type="ORF">TTHERM_000780432</name>
</gene>
<proteinExistence type="predicted"/>
<dbReference type="GO" id="GO:0048471">
    <property type="term" value="C:perinuclear region of cytoplasm"/>
    <property type="evidence" value="ECO:0007669"/>
    <property type="project" value="TreeGrafter"/>
</dbReference>
<evidence type="ECO:0000313" key="4">
    <source>
        <dbReference type="EMBL" id="EWS71389.1"/>
    </source>
</evidence>
<accession>W7XF47</accession>
<organism evidence="4 5">
    <name type="scientific">Tetrahymena thermophila (strain SB210)</name>
    <dbReference type="NCBI Taxonomy" id="312017"/>
    <lineage>
        <taxon>Eukaryota</taxon>
        <taxon>Sar</taxon>
        <taxon>Alveolata</taxon>
        <taxon>Ciliophora</taxon>
        <taxon>Intramacronucleata</taxon>
        <taxon>Oligohymenophorea</taxon>
        <taxon>Hymenostomatida</taxon>
        <taxon>Tetrahymenina</taxon>
        <taxon>Tetrahymenidae</taxon>
        <taxon>Tetrahymena</taxon>
    </lineage>
</organism>
<dbReference type="InParanoid" id="W7XF47"/>
<dbReference type="GeneID" id="24440636"/>
<evidence type="ECO:0000256" key="3">
    <source>
        <dbReference type="ARBA" id="ARBA00022737"/>
    </source>
</evidence>
<protein>
    <recommendedName>
        <fullName evidence="6">Kinase domain protein</fullName>
    </recommendedName>
</protein>
<keyword evidence="1" id="KW-0343">GTPase activation</keyword>
<dbReference type="GO" id="GO:0005634">
    <property type="term" value="C:nucleus"/>
    <property type="evidence" value="ECO:0007669"/>
    <property type="project" value="TreeGrafter"/>
</dbReference>
<dbReference type="InterPro" id="IPR032675">
    <property type="entry name" value="LRR_dom_sf"/>
</dbReference>
<evidence type="ECO:0000313" key="5">
    <source>
        <dbReference type="Proteomes" id="UP000009168"/>
    </source>
</evidence>
<dbReference type="InterPro" id="IPR027038">
    <property type="entry name" value="RanGap"/>
</dbReference>
<keyword evidence="2" id="KW-0433">Leucine-rich repeat</keyword>
<dbReference type="GO" id="GO:0006913">
    <property type="term" value="P:nucleocytoplasmic transport"/>
    <property type="evidence" value="ECO:0007669"/>
    <property type="project" value="TreeGrafter"/>
</dbReference>
<dbReference type="Gene3D" id="3.80.10.10">
    <property type="entry name" value="Ribonuclease Inhibitor"/>
    <property type="match status" value="2"/>
</dbReference>
<keyword evidence="3" id="KW-0677">Repeat</keyword>
<evidence type="ECO:0000256" key="2">
    <source>
        <dbReference type="ARBA" id="ARBA00022614"/>
    </source>
</evidence>
<dbReference type="RefSeq" id="XP_012656090.1">
    <property type="nucleotide sequence ID" value="XM_012800636.1"/>
</dbReference>
<reference evidence="5" key="1">
    <citation type="journal article" date="2006" name="PLoS Biol.">
        <title>Macronuclear genome sequence of the ciliate Tetrahymena thermophila, a model eukaryote.</title>
        <authorList>
            <person name="Eisen J.A."/>
            <person name="Coyne R.S."/>
            <person name="Wu M."/>
            <person name="Wu D."/>
            <person name="Thiagarajan M."/>
            <person name="Wortman J.R."/>
            <person name="Badger J.H."/>
            <person name="Ren Q."/>
            <person name="Amedeo P."/>
            <person name="Jones K.M."/>
            <person name="Tallon L.J."/>
            <person name="Delcher A.L."/>
            <person name="Salzberg S.L."/>
            <person name="Silva J.C."/>
            <person name="Haas B.J."/>
            <person name="Majoros W.H."/>
            <person name="Farzad M."/>
            <person name="Carlton J.M."/>
            <person name="Smith R.K. Jr."/>
            <person name="Garg J."/>
            <person name="Pearlman R.E."/>
            <person name="Karrer K.M."/>
            <person name="Sun L."/>
            <person name="Manning G."/>
            <person name="Elde N.C."/>
            <person name="Turkewitz A.P."/>
            <person name="Asai D.J."/>
            <person name="Wilkes D.E."/>
            <person name="Wang Y."/>
            <person name="Cai H."/>
            <person name="Collins K."/>
            <person name="Stewart B.A."/>
            <person name="Lee S.R."/>
            <person name="Wilamowska K."/>
            <person name="Weinberg Z."/>
            <person name="Ruzzo W.L."/>
            <person name="Wloga D."/>
            <person name="Gaertig J."/>
            <person name="Frankel J."/>
            <person name="Tsao C.-C."/>
            <person name="Gorovsky M.A."/>
            <person name="Keeling P.J."/>
            <person name="Waller R.F."/>
            <person name="Patron N.J."/>
            <person name="Cherry J.M."/>
            <person name="Stover N.A."/>
            <person name="Krieger C.J."/>
            <person name="del Toro C."/>
            <person name="Ryder H.F."/>
            <person name="Williamson S.C."/>
            <person name="Barbeau R.A."/>
            <person name="Hamilton E.P."/>
            <person name="Orias E."/>
        </authorList>
    </citation>
    <scope>NUCLEOTIDE SEQUENCE [LARGE SCALE GENOMIC DNA]</scope>
    <source>
        <strain evidence="5">SB210</strain>
    </source>
</reference>
<dbReference type="GO" id="GO:0005096">
    <property type="term" value="F:GTPase activator activity"/>
    <property type="evidence" value="ECO:0007669"/>
    <property type="project" value="UniProtKB-KW"/>
</dbReference>
<dbReference type="PANTHER" id="PTHR24113:SF12">
    <property type="entry name" value="RAN GTPASE-ACTIVATING PROTEIN 1"/>
    <property type="match status" value="1"/>
</dbReference>
<dbReference type="AlphaFoldDB" id="W7XF47"/>
<dbReference type="GO" id="GO:0031267">
    <property type="term" value="F:small GTPase binding"/>
    <property type="evidence" value="ECO:0007669"/>
    <property type="project" value="TreeGrafter"/>
</dbReference>
<sequence>MIFKKLEQKSLNRILSIKSISEFSDASTMPKIISCKKLDDADSDAATTLFNIDSISPVQKPKTLSTIIPIQSKISKQTYTNLENLQTNSPIQQDTEGLNLQLKVVQNALVIKVCLQQPFKNQNQNQKFQYEGEQNKIDEICLSEIERISTIQIQFQKMMISEDHLIMQEIKQIMDYFIGITKISLDLSYCSFESPNVTSSISRIMKDMAFINDIELNFTGCAIKDQFMISLITELKHLNLTNLKRVSLLLNQNKIEIECMLFLSNLFEDMTNLNHLKLELQNCGINNKMLSILSYHVSQLKKLKSLHLNYENNQISDDGIYQMCENLFVDDFKLDELSFNFNQNKITNKSAHYLSCLLKSQKNLQKLSFALRNYKLKSSDFVNLGKSLIKMFELKELELDFSFNELDDEFSLMLETSFKSLRVLNKLKVDLSNNQLFKKGAQFLDQLFKSDTMETLEINLR</sequence>
<dbReference type="GO" id="GO:0005829">
    <property type="term" value="C:cytosol"/>
    <property type="evidence" value="ECO:0007669"/>
    <property type="project" value="TreeGrafter"/>
</dbReference>
<dbReference type="KEGG" id="tet:TTHERM_000780432"/>
<evidence type="ECO:0008006" key="6">
    <source>
        <dbReference type="Google" id="ProtNLM"/>
    </source>
</evidence>
<dbReference type="EMBL" id="GG662313">
    <property type="protein sequence ID" value="EWS71389.1"/>
    <property type="molecule type" value="Genomic_DNA"/>
</dbReference>
<dbReference type="Proteomes" id="UP000009168">
    <property type="component" value="Unassembled WGS sequence"/>
</dbReference>
<evidence type="ECO:0000256" key="1">
    <source>
        <dbReference type="ARBA" id="ARBA00022468"/>
    </source>
</evidence>
<keyword evidence="5" id="KW-1185">Reference proteome</keyword>